<dbReference type="AlphaFoldDB" id="A0A1A9UZH6"/>
<reference evidence="1" key="1">
    <citation type="submission" date="2020-05" db="UniProtKB">
        <authorList>
            <consortium name="EnsemblMetazoa"/>
        </authorList>
    </citation>
    <scope>IDENTIFICATION</scope>
    <source>
        <strain evidence="1">TTRI</strain>
    </source>
</reference>
<protein>
    <submittedName>
        <fullName evidence="1">Uncharacterized protein</fullName>
    </submittedName>
</protein>
<dbReference type="EnsemblMetazoa" id="GAUT020774-RA">
    <property type="protein sequence ID" value="GAUT020774-PA"/>
    <property type="gene ID" value="GAUT020774"/>
</dbReference>
<organism evidence="1 2">
    <name type="scientific">Glossina austeni</name>
    <name type="common">Savannah tsetse fly</name>
    <dbReference type="NCBI Taxonomy" id="7395"/>
    <lineage>
        <taxon>Eukaryota</taxon>
        <taxon>Metazoa</taxon>
        <taxon>Ecdysozoa</taxon>
        <taxon>Arthropoda</taxon>
        <taxon>Hexapoda</taxon>
        <taxon>Insecta</taxon>
        <taxon>Pterygota</taxon>
        <taxon>Neoptera</taxon>
        <taxon>Endopterygota</taxon>
        <taxon>Diptera</taxon>
        <taxon>Brachycera</taxon>
        <taxon>Muscomorpha</taxon>
        <taxon>Hippoboscoidea</taxon>
        <taxon>Glossinidae</taxon>
        <taxon>Glossina</taxon>
    </lineage>
</organism>
<name>A0A1A9UZH6_GLOAU</name>
<dbReference type="STRING" id="7395.A0A1A9UZH6"/>
<proteinExistence type="predicted"/>
<evidence type="ECO:0000313" key="2">
    <source>
        <dbReference type="Proteomes" id="UP000078200"/>
    </source>
</evidence>
<evidence type="ECO:0000313" key="1">
    <source>
        <dbReference type="EnsemblMetazoa" id="GAUT020774-PA"/>
    </source>
</evidence>
<dbReference type="Proteomes" id="UP000078200">
    <property type="component" value="Unassembled WGS sequence"/>
</dbReference>
<sequence>MNIDRTSDAAYHYDVIVTPDRPKCFHAQLLINDGGYTCYLAKCLLEKYEYEYKHETEVVDSRSRQKQFEIQIKEMGIKLANRFPSLSSCKIVPCSGVVKETKQKDYEGCLASILFANKYSIV</sequence>
<keyword evidence="2" id="KW-1185">Reference proteome</keyword>
<accession>A0A1A9UZH6</accession>
<dbReference type="VEuPathDB" id="VectorBase:GAUT020774"/>